<dbReference type="FunFam" id="4.10.1100.10:FF:000001">
    <property type="entry name" value="Squamosa promoter-binding-like protein 14"/>
    <property type="match status" value="1"/>
</dbReference>
<sequence>METKTLCGPHSFSHILFTLLAFFWISVELMDTSRSEGKRVLRYKEEDDEGEEEEEEEVSEMGFGEDGRRNKRVMTDLYGKRGSKGGGSMAPSCQVDNCDADLSEAKLYHRRHKVCEYHAKAPSVHMAGLQQRFCQQCSRFHELSQFDDSKRSCRTRLAGHNERRRKNAVDNHGE</sequence>
<proteinExistence type="predicted"/>
<dbReference type="OrthoDB" id="514967at2759"/>
<feature type="non-terminal residue" evidence="13">
    <location>
        <position position="1"/>
    </location>
</feature>
<protein>
    <submittedName>
        <fullName evidence="13">Squamosa promoter-binding protein 1</fullName>
    </submittedName>
</protein>
<evidence type="ECO:0000256" key="4">
    <source>
        <dbReference type="ARBA" id="ARBA00022833"/>
    </source>
</evidence>
<dbReference type="Gene3D" id="4.10.1100.10">
    <property type="entry name" value="Transcription factor, SBP-box domain"/>
    <property type="match status" value="1"/>
</dbReference>
<evidence type="ECO:0000256" key="9">
    <source>
        <dbReference type="PROSITE-ProRule" id="PRU00470"/>
    </source>
</evidence>
<comment type="subcellular location">
    <subcellularLocation>
        <location evidence="1">Nucleus</location>
    </subcellularLocation>
</comment>
<dbReference type="SUPFAM" id="SSF103612">
    <property type="entry name" value="SBT domain"/>
    <property type="match status" value="1"/>
</dbReference>
<evidence type="ECO:0000256" key="6">
    <source>
        <dbReference type="ARBA" id="ARBA00023125"/>
    </source>
</evidence>
<evidence type="ECO:0000313" key="14">
    <source>
        <dbReference type="Proteomes" id="UP000257109"/>
    </source>
</evidence>
<evidence type="ECO:0000256" key="3">
    <source>
        <dbReference type="ARBA" id="ARBA00022771"/>
    </source>
</evidence>
<dbReference type="Pfam" id="PF03110">
    <property type="entry name" value="SBP"/>
    <property type="match status" value="1"/>
</dbReference>
<keyword evidence="11" id="KW-1133">Transmembrane helix</keyword>
<dbReference type="PANTHER" id="PTHR31251:SF197">
    <property type="entry name" value="SQUAMOSA PROMOTER-BINDING-LIKE PROTEIN 16"/>
    <property type="match status" value="1"/>
</dbReference>
<name>A0A371GQ38_MUCPR</name>
<keyword evidence="11" id="KW-0812">Transmembrane</keyword>
<dbReference type="InterPro" id="IPR044817">
    <property type="entry name" value="SBP-like"/>
</dbReference>
<feature type="domain" description="SBP-type" evidence="12">
    <location>
        <begin position="90"/>
        <end position="167"/>
    </location>
</feature>
<organism evidence="13 14">
    <name type="scientific">Mucuna pruriens</name>
    <name type="common">Velvet bean</name>
    <name type="synonym">Dolichos pruriens</name>
    <dbReference type="NCBI Taxonomy" id="157652"/>
    <lineage>
        <taxon>Eukaryota</taxon>
        <taxon>Viridiplantae</taxon>
        <taxon>Streptophyta</taxon>
        <taxon>Embryophyta</taxon>
        <taxon>Tracheophyta</taxon>
        <taxon>Spermatophyta</taxon>
        <taxon>Magnoliopsida</taxon>
        <taxon>eudicotyledons</taxon>
        <taxon>Gunneridae</taxon>
        <taxon>Pentapetalae</taxon>
        <taxon>rosids</taxon>
        <taxon>fabids</taxon>
        <taxon>Fabales</taxon>
        <taxon>Fabaceae</taxon>
        <taxon>Papilionoideae</taxon>
        <taxon>50 kb inversion clade</taxon>
        <taxon>NPAAA clade</taxon>
        <taxon>indigoferoid/millettioid clade</taxon>
        <taxon>Phaseoleae</taxon>
        <taxon>Mucuna</taxon>
    </lineage>
</organism>
<dbReference type="GO" id="GO:0003677">
    <property type="term" value="F:DNA binding"/>
    <property type="evidence" value="ECO:0007669"/>
    <property type="project" value="UniProtKB-KW"/>
</dbReference>
<evidence type="ECO:0000256" key="7">
    <source>
        <dbReference type="ARBA" id="ARBA00023163"/>
    </source>
</evidence>
<keyword evidence="5" id="KW-0805">Transcription regulation</keyword>
<dbReference type="PROSITE" id="PS51141">
    <property type="entry name" value="ZF_SBP"/>
    <property type="match status" value="1"/>
</dbReference>
<evidence type="ECO:0000256" key="1">
    <source>
        <dbReference type="ARBA" id="ARBA00004123"/>
    </source>
</evidence>
<reference evidence="13" key="1">
    <citation type="submission" date="2018-05" db="EMBL/GenBank/DDBJ databases">
        <title>Draft genome of Mucuna pruriens seed.</title>
        <authorList>
            <person name="Nnadi N.E."/>
            <person name="Vos R."/>
            <person name="Hasami M.H."/>
            <person name="Devisetty U.K."/>
            <person name="Aguiy J.C."/>
        </authorList>
    </citation>
    <scope>NUCLEOTIDE SEQUENCE [LARGE SCALE GENOMIC DNA]</scope>
    <source>
        <strain evidence="13">JCA_2017</strain>
    </source>
</reference>
<dbReference type="AlphaFoldDB" id="A0A371GQ38"/>
<evidence type="ECO:0000313" key="13">
    <source>
        <dbReference type="EMBL" id="RDX92659.1"/>
    </source>
</evidence>
<comment type="caution">
    <text evidence="13">The sequence shown here is derived from an EMBL/GenBank/DDBJ whole genome shotgun (WGS) entry which is preliminary data.</text>
</comment>
<keyword evidence="2" id="KW-0479">Metal-binding</keyword>
<evidence type="ECO:0000256" key="8">
    <source>
        <dbReference type="ARBA" id="ARBA00023242"/>
    </source>
</evidence>
<dbReference type="Proteomes" id="UP000257109">
    <property type="component" value="Unassembled WGS sequence"/>
</dbReference>
<keyword evidence="3 9" id="KW-0863">Zinc-finger</keyword>
<evidence type="ECO:0000256" key="10">
    <source>
        <dbReference type="SAM" id="MobiDB-lite"/>
    </source>
</evidence>
<evidence type="ECO:0000256" key="2">
    <source>
        <dbReference type="ARBA" id="ARBA00022723"/>
    </source>
</evidence>
<feature type="transmembrane region" description="Helical" evidence="11">
    <location>
        <begin position="12"/>
        <end position="30"/>
    </location>
</feature>
<keyword evidence="8" id="KW-0539">Nucleus</keyword>
<keyword evidence="6" id="KW-0238">DNA-binding</keyword>
<keyword evidence="14" id="KW-1185">Reference proteome</keyword>
<dbReference type="GO" id="GO:0005634">
    <property type="term" value="C:nucleus"/>
    <property type="evidence" value="ECO:0007669"/>
    <property type="project" value="UniProtKB-SubCell"/>
</dbReference>
<dbReference type="STRING" id="157652.A0A371GQ38"/>
<evidence type="ECO:0000256" key="5">
    <source>
        <dbReference type="ARBA" id="ARBA00023015"/>
    </source>
</evidence>
<dbReference type="EMBL" id="QJKJ01004812">
    <property type="protein sequence ID" value="RDX92659.1"/>
    <property type="molecule type" value="Genomic_DNA"/>
</dbReference>
<dbReference type="GO" id="GO:0008270">
    <property type="term" value="F:zinc ion binding"/>
    <property type="evidence" value="ECO:0007669"/>
    <property type="project" value="UniProtKB-KW"/>
</dbReference>
<evidence type="ECO:0000256" key="11">
    <source>
        <dbReference type="SAM" id="Phobius"/>
    </source>
</evidence>
<feature type="compositionally biased region" description="Acidic residues" evidence="10">
    <location>
        <begin position="46"/>
        <end position="59"/>
    </location>
</feature>
<evidence type="ECO:0000259" key="12">
    <source>
        <dbReference type="PROSITE" id="PS51141"/>
    </source>
</evidence>
<accession>A0A371GQ38</accession>
<dbReference type="InterPro" id="IPR036893">
    <property type="entry name" value="SBP_sf"/>
</dbReference>
<dbReference type="PANTHER" id="PTHR31251">
    <property type="entry name" value="SQUAMOSA PROMOTER-BINDING-LIKE PROTEIN 4"/>
    <property type="match status" value="1"/>
</dbReference>
<dbReference type="InterPro" id="IPR004333">
    <property type="entry name" value="SBP_dom"/>
</dbReference>
<gene>
    <name evidence="13" type="primary">SBP1</name>
    <name evidence="13" type="ORF">CR513_25167</name>
</gene>
<keyword evidence="7" id="KW-0804">Transcription</keyword>
<feature type="region of interest" description="Disordered" evidence="10">
    <location>
        <begin position="42"/>
        <end position="66"/>
    </location>
</feature>
<keyword evidence="4" id="KW-0862">Zinc</keyword>
<keyword evidence="11" id="KW-0472">Membrane</keyword>